<feature type="domain" description="TMC" evidence="7">
    <location>
        <begin position="614"/>
        <end position="752"/>
    </location>
</feature>
<evidence type="ECO:0000256" key="3">
    <source>
        <dbReference type="ARBA" id="ARBA00022692"/>
    </source>
</evidence>
<keyword evidence="5 6" id="KW-0472">Membrane</keyword>
<dbReference type="Pfam" id="PF07810">
    <property type="entry name" value="TMC"/>
    <property type="match status" value="1"/>
</dbReference>
<feature type="transmembrane region" description="Helical" evidence="6">
    <location>
        <begin position="813"/>
        <end position="842"/>
    </location>
</feature>
<dbReference type="Proteomes" id="UP000515154">
    <property type="component" value="Linkage group LG7"/>
</dbReference>
<evidence type="ECO:0000256" key="5">
    <source>
        <dbReference type="ARBA" id="ARBA00023136"/>
    </source>
</evidence>
<dbReference type="InterPro" id="IPR012496">
    <property type="entry name" value="TMC_dom"/>
</dbReference>
<feature type="transmembrane region" description="Helical" evidence="6">
    <location>
        <begin position="55"/>
        <end position="78"/>
    </location>
</feature>
<dbReference type="KEGG" id="osn:115213923"/>
<dbReference type="InterPro" id="IPR038900">
    <property type="entry name" value="TMC"/>
</dbReference>
<evidence type="ECO:0000256" key="2">
    <source>
        <dbReference type="ARBA" id="ARBA00006510"/>
    </source>
</evidence>
<gene>
    <name evidence="9" type="primary">LOC115213923</name>
</gene>
<proteinExistence type="inferred from homology"/>
<dbReference type="PANTHER" id="PTHR23302">
    <property type="entry name" value="TRANSMEMBRANE CHANNEL-RELATED"/>
    <property type="match status" value="1"/>
</dbReference>
<comment type="subcellular location">
    <subcellularLocation>
        <location evidence="1">Membrane</location>
        <topology evidence="1">Multi-pass membrane protein</topology>
    </subcellularLocation>
</comment>
<sequence length="882" mass="102106">MTSVFRTSFFGTTYSSLHLFRSLSSSSDVLSLSLHKHTLTRLFRHKPLVINFPTSFSACLFLSLSLSLSTSHIHLYLIQTHTRHTLSRPPPSLTLTQTIMEDDEEETFSIGLSDIVINTPGDETEKIPSLTELELNEAYLYCTRPEVVASDPEMNIIYAKTLPVRKRRTSYNPNAKARSYSTAGKIEDVTLESLLTPTDTNETKTFKQSTIRFLPKNMTFKKKLWQYIEEEKKLSKFQSWKKERKQKWNHFKADVRNSMKSWGLWSNSIKAIKGEYGNAMVSFFHFLRWLVILNFLLMLIMLCVTTFPFVSSYKHLDFSYYVEHSGEKWIKNNKYVQDAEYCSKNYSDFTEDELKKRKAHEHIKDALQGTGFMENTVLFYGSYHNITVSGNNYNMSLAYILATLAFFFVSFIAIIVSIAKGIKESLVNELSTGVPFSQKVFASWDFCMKNDKIVRWKKTCLLHELRADLATQRELWEKSNRTFRTKVKLYSTRLLLNVIVLCILFGSLALIYYSSDFLISLQKDSFANTFIELLVQFLPSLIISVLNVLVPIIFNVIIRYEGYTSSFEVKLKLLRIVLLRLASVAVLLFSLYDKLIRNSGQSICNFKNQEEIKCWETYVGQQFYKLIILDFAIVVFVNMVIHTLRRLVYNYFHKGEDQLDSSMEEREVAEDVDSNACKKGLSRVIKFVGPQEFELPQNVLDIVYLQSLCWLGTFFSPLSPAIITVQLFIIFYVKRFTLTFNCVQALRPFRSSKSNSLFMFAVLLSFTFCILPISFVIGSIEPSKSCGPFRVYSEIDFSMFTTLSNLINSWPDIIAKILNLVFTPAIMVPLIVIICFFIYYNFIVVKGCIRMEDLLREQLVLDGKDKRFLLNKLKKYKTISKL</sequence>
<evidence type="ECO:0000256" key="1">
    <source>
        <dbReference type="ARBA" id="ARBA00004141"/>
    </source>
</evidence>
<keyword evidence="8" id="KW-1185">Reference proteome</keyword>
<dbReference type="AlphaFoldDB" id="A0A6P7SLH2"/>
<feature type="transmembrane region" description="Helical" evidence="6">
    <location>
        <begin position="286"/>
        <end position="310"/>
    </location>
</feature>
<feature type="transmembrane region" description="Helical" evidence="6">
    <location>
        <begin position="623"/>
        <end position="644"/>
    </location>
</feature>
<evidence type="ECO:0000256" key="4">
    <source>
        <dbReference type="ARBA" id="ARBA00022989"/>
    </source>
</evidence>
<reference evidence="9" key="1">
    <citation type="submission" date="2025-08" db="UniProtKB">
        <authorList>
            <consortium name="RefSeq"/>
        </authorList>
    </citation>
    <scope>IDENTIFICATION</scope>
</reference>
<feature type="transmembrane region" description="Helical" evidence="6">
    <location>
        <begin position="757"/>
        <end position="780"/>
    </location>
</feature>
<accession>A0A6P7SLH2</accession>
<organism evidence="8 9">
    <name type="scientific">Octopus sinensis</name>
    <name type="common">East Asian common octopus</name>
    <dbReference type="NCBI Taxonomy" id="2607531"/>
    <lineage>
        <taxon>Eukaryota</taxon>
        <taxon>Metazoa</taxon>
        <taxon>Spiralia</taxon>
        <taxon>Lophotrochozoa</taxon>
        <taxon>Mollusca</taxon>
        <taxon>Cephalopoda</taxon>
        <taxon>Coleoidea</taxon>
        <taxon>Octopodiformes</taxon>
        <taxon>Octopoda</taxon>
        <taxon>Incirrata</taxon>
        <taxon>Octopodidae</taxon>
        <taxon>Octopus</taxon>
    </lineage>
</organism>
<comment type="similarity">
    <text evidence="2">Belongs to the TMC family.</text>
</comment>
<dbReference type="RefSeq" id="XP_029638776.2">
    <property type="nucleotide sequence ID" value="XM_029782916.2"/>
</dbReference>
<evidence type="ECO:0000313" key="8">
    <source>
        <dbReference type="Proteomes" id="UP000515154"/>
    </source>
</evidence>
<feature type="transmembrane region" description="Helical" evidence="6">
    <location>
        <begin position="397"/>
        <end position="419"/>
    </location>
</feature>
<evidence type="ECO:0000256" key="6">
    <source>
        <dbReference type="SAM" id="Phobius"/>
    </source>
</evidence>
<name>A0A6P7SLH2_9MOLL</name>
<dbReference type="PANTHER" id="PTHR23302:SF24">
    <property type="entry name" value="TMC DOMAIN-CONTAINING PROTEIN"/>
    <property type="match status" value="1"/>
</dbReference>
<keyword evidence="3 6" id="KW-0812">Transmembrane</keyword>
<keyword evidence="4 6" id="KW-1133">Transmembrane helix</keyword>
<dbReference type="GO" id="GO:0005886">
    <property type="term" value="C:plasma membrane"/>
    <property type="evidence" value="ECO:0007669"/>
    <property type="project" value="InterPro"/>
</dbReference>
<feature type="transmembrane region" description="Helical" evidence="6">
    <location>
        <begin position="494"/>
        <end position="513"/>
    </location>
</feature>
<protein>
    <submittedName>
        <fullName evidence="9">Transmembrane channel-like protein 7</fullName>
    </submittedName>
</protein>
<dbReference type="GO" id="GO:0008381">
    <property type="term" value="F:mechanosensitive monoatomic ion channel activity"/>
    <property type="evidence" value="ECO:0007669"/>
    <property type="project" value="TreeGrafter"/>
</dbReference>
<feature type="transmembrane region" description="Helical" evidence="6">
    <location>
        <begin position="533"/>
        <end position="560"/>
    </location>
</feature>
<evidence type="ECO:0000313" key="9">
    <source>
        <dbReference type="RefSeq" id="XP_029638776.2"/>
    </source>
</evidence>
<evidence type="ECO:0000259" key="7">
    <source>
        <dbReference type="Pfam" id="PF07810"/>
    </source>
</evidence>